<organism evidence="1 2">
    <name type="scientific">Melipona bicolor</name>
    <dbReference type="NCBI Taxonomy" id="60889"/>
    <lineage>
        <taxon>Eukaryota</taxon>
        <taxon>Metazoa</taxon>
        <taxon>Ecdysozoa</taxon>
        <taxon>Arthropoda</taxon>
        <taxon>Hexapoda</taxon>
        <taxon>Insecta</taxon>
        <taxon>Pterygota</taxon>
        <taxon>Neoptera</taxon>
        <taxon>Endopterygota</taxon>
        <taxon>Hymenoptera</taxon>
        <taxon>Apocrita</taxon>
        <taxon>Aculeata</taxon>
        <taxon>Apoidea</taxon>
        <taxon>Anthophila</taxon>
        <taxon>Apidae</taxon>
        <taxon>Melipona</taxon>
    </lineage>
</organism>
<evidence type="ECO:0000313" key="2">
    <source>
        <dbReference type="Proteomes" id="UP001177670"/>
    </source>
</evidence>
<evidence type="ECO:0000313" key="1">
    <source>
        <dbReference type="EMBL" id="KAK1137582.1"/>
    </source>
</evidence>
<keyword evidence="2" id="KW-1185">Reference proteome</keyword>
<comment type="caution">
    <text evidence="1">The sequence shown here is derived from an EMBL/GenBank/DDBJ whole genome shotgun (WGS) entry which is preliminary data.</text>
</comment>
<protein>
    <submittedName>
        <fullName evidence="1">Uncharacterized protein</fullName>
    </submittedName>
</protein>
<name>A0AA40KYU9_9HYME</name>
<dbReference type="EMBL" id="JAHYIQ010000001">
    <property type="protein sequence ID" value="KAK1137582.1"/>
    <property type="molecule type" value="Genomic_DNA"/>
</dbReference>
<sequence length="66" mass="7581">MDALLCVRTKSSWCSISSELRFAARAETRGRLADELLGISSPVLQEWRIFSKYIIEEFDAIDWLEG</sequence>
<gene>
    <name evidence="1" type="ORF">K0M31_002086</name>
</gene>
<accession>A0AA40KYU9</accession>
<proteinExistence type="predicted"/>
<dbReference type="AlphaFoldDB" id="A0AA40KYU9"/>
<reference evidence="1" key="1">
    <citation type="submission" date="2021-10" db="EMBL/GenBank/DDBJ databases">
        <title>Melipona bicolor Genome sequencing and assembly.</title>
        <authorList>
            <person name="Araujo N.S."/>
            <person name="Arias M.C."/>
        </authorList>
    </citation>
    <scope>NUCLEOTIDE SEQUENCE</scope>
    <source>
        <strain evidence="1">USP_2M_L1-L4_2017</strain>
        <tissue evidence="1">Whole body</tissue>
    </source>
</reference>
<dbReference type="Proteomes" id="UP001177670">
    <property type="component" value="Unassembled WGS sequence"/>
</dbReference>